<comment type="caution">
    <text evidence="7">The sequence shown here is derived from an EMBL/GenBank/DDBJ whole genome shotgun (WGS) entry which is preliminary data.</text>
</comment>
<evidence type="ECO:0000256" key="1">
    <source>
        <dbReference type="ARBA" id="ARBA00022741"/>
    </source>
</evidence>
<sequence length="546" mass="58438">MAATGPSPFQNTLTELIRARHPVLLVQTQEADRVIAAVSELLTHGMVPRGRGLQLYSLTRGLHAPGGGAGRRVAPEQALADAANVTEPTVFIFQDLHHQLGAGGSRAEPVLIRAILDTAMQFKNGPIPHTLIIVSPTLALPPDLEKAVTVVDLPLPTEEEIGAVLESIVSVNRDAITDNLSEDDRRRLIQAAQGLTLWEADNAFARALVADRMLDAGDITMVLEEKRQTIRKAGLLEFIPPAGSLDDVGGLGNLKTWLTQRGHAWSADAAKWGIPAPKGLLITGVPGCGKSLTATCVSAQWGLPLLRLDVGRVFAGLVGFSEENMRRALSLAEAVAPAVLWIDEIEKGFGTGQGGDAGTSRRVLGTFLTWMQEKDSPVFVIATANAIDALPPEFLRKGRFDEIFFVDLPTRAEREDIWRLHLTQRLTKGPSAAGGIEIEPAAVQLAEATEGFSGAEIAQAAVAGCFDAFEARRPLSMEDLLTAVRNTVPLSVTQAEQIAATRQWAQTRAVAATAKAAREEYAEVTPEGKAPEGDIGSWRGGRTIDF</sequence>
<evidence type="ECO:0000256" key="2">
    <source>
        <dbReference type="ARBA" id="ARBA00022840"/>
    </source>
</evidence>
<dbReference type="InterPro" id="IPR003593">
    <property type="entry name" value="AAA+_ATPase"/>
</dbReference>
<dbReference type="CDD" id="cd19507">
    <property type="entry name" value="RecA-like_Ycf46-like"/>
    <property type="match status" value="1"/>
</dbReference>
<evidence type="ECO:0000256" key="4">
    <source>
        <dbReference type="ARBA" id="ARBA00040480"/>
    </source>
</evidence>
<evidence type="ECO:0000313" key="7">
    <source>
        <dbReference type="EMBL" id="RII42244.1"/>
    </source>
</evidence>
<feature type="region of interest" description="Disordered" evidence="5">
    <location>
        <begin position="522"/>
        <end position="546"/>
    </location>
</feature>
<reference evidence="7 8" key="1">
    <citation type="submission" date="2018-07" db="EMBL/GenBank/DDBJ databases">
        <title>Arthrobacter sp. nov., isolated from raw cow's milk with high bacterial count.</title>
        <authorList>
            <person name="Hahne J."/>
            <person name="Isele D."/>
            <person name="Lipski A."/>
        </authorList>
    </citation>
    <scope>NUCLEOTIDE SEQUENCE [LARGE SCALE GENOMIC DNA]</scope>
    <source>
        <strain evidence="7 8">JZ R-35</strain>
    </source>
</reference>
<protein>
    <recommendedName>
        <fullName evidence="4">Uncharacterized AAA domain-containing protein ycf46</fullName>
    </recommendedName>
</protein>
<proteinExistence type="inferred from homology"/>
<dbReference type="EMBL" id="QQXK01000014">
    <property type="protein sequence ID" value="RII42244.1"/>
    <property type="molecule type" value="Genomic_DNA"/>
</dbReference>
<dbReference type="Proteomes" id="UP000265419">
    <property type="component" value="Unassembled WGS sequence"/>
</dbReference>
<accession>A0A399JAJ3</accession>
<dbReference type="SUPFAM" id="SSF52540">
    <property type="entry name" value="P-loop containing nucleoside triphosphate hydrolases"/>
    <property type="match status" value="2"/>
</dbReference>
<dbReference type="InterPro" id="IPR052381">
    <property type="entry name" value="AAA_domain_protein"/>
</dbReference>
<evidence type="ECO:0000256" key="5">
    <source>
        <dbReference type="SAM" id="MobiDB-lite"/>
    </source>
</evidence>
<organism evidence="7 8">
    <name type="scientific">Galactobacter valiniphilus</name>
    <dbReference type="NCBI Taxonomy" id="2676122"/>
    <lineage>
        <taxon>Bacteria</taxon>
        <taxon>Bacillati</taxon>
        <taxon>Actinomycetota</taxon>
        <taxon>Actinomycetes</taxon>
        <taxon>Micrococcales</taxon>
        <taxon>Micrococcaceae</taxon>
        <taxon>Galactobacter</taxon>
    </lineage>
</organism>
<dbReference type="InterPro" id="IPR027417">
    <property type="entry name" value="P-loop_NTPase"/>
</dbReference>
<dbReference type="RefSeq" id="WP_119424695.1">
    <property type="nucleotide sequence ID" value="NZ_QQXK01000014.1"/>
</dbReference>
<dbReference type="InterPro" id="IPR003959">
    <property type="entry name" value="ATPase_AAA_core"/>
</dbReference>
<evidence type="ECO:0000259" key="6">
    <source>
        <dbReference type="SMART" id="SM00382"/>
    </source>
</evidence>
<gene>
    <name evidence="7" type="ORF">DWB68_08430</name>
</gene>
<dbReference type="GO" id="GO:0016887">
    <property type="term" value="F:ATP hydrolysis activity"/>
    <property type="evidence" value="ECO:0007669"/>
    <property type="project" value="InterPro"/>
</dbReference>
<comment type="similarity">
    <text evidence="3">Belongs to the AAA ATPase family. Highly divergent.</text>
</comment>
<keyword evidence="8" id="KW-1185">Reference proteome</keyword>
<dbReference type="AlphaFoldDB" id="A0A399JAJ3"/>
<dbReference type="PANTHER" id="PTHR42960:SF1">
    <property type="entry name" value="YCF46 PROTEIN"/>
    <property type="match status" value="1"/>
</dbReference>
<dbReference type="Gene3D" id="3.40.50.300">
    <property type="entry name" value="P-loop containing nucleotide triphosphate hydrolases"/>
    <property type="match status" value="1"/>
</dbReference>
<keyword evidence="1" id="KW-0547">Nucleotide-binding</keyword>
<evidence type="ECO:0000256" key="3">
    <source>
        <dbReference type="ARBA" id="ARBA00038088"/>
    </source>
</evidence>
<keyword evidence="2" id="KW-0067">ATP-binding</keyword>
<feature type="domain" description="AAA+ ATPase" evidence="6">
    <location>
        <begin position="276"/>
        <end position="410"/>
    </location>
</feature>
<dbReference type="SMART" id="SM00382">
    <property type="entry name" value="AAA"/>
    <property type="match status" value="1"/>
</dbReference>
<evidence type="ECO:0000313" key="8">
    <source>
        <dbReference type="Proteomes" id="UP000265419"/>
    </source>
</evidence>
<dbReference type="Gene3D" id="1.10.8.60">
    <property type="match status" value="1"/>
</dbReference>
<name>A0A399JAJ3_9MICC</name>
<dbReference type="Pfam" id="PF00004">
    <property type="entry name" value="AAA"/>
    <property type="match status" value="1"/>
</dbReference>
<dbReference type="PANTHER" id="PTHR42960">
    <property type="entry name" value="YCF46 PROTEIN"/>
    <property type="match status" value="1"/>
</dbReference>
<dbReference type="GO" id="GO:0005524">
    <property type="term" value="F:ATP binding"/>
    <property type="evidence" value="ECO:0007669"/>
    <property type="project" value="UniProtKB-KW"/>
</dbReference>